<keyword evidence="3 5" id="KW-1133">Transmembrane helix</keyword>
<feature type="transmembrane region" description="Helical" evidence="5">
    <location>
        <begin position="210"/>
        <end position="233"/>
    </location>
</feature>
<dbReference type="Proteomes" id="UP000094065">
    <property type="component" value="Unassembled WGS sequence"/>
</dbReference>
<dbReference type="CDD" id="cd17323">
    <property type="entry name" value="MFS_Tpo1_MDR_like"/>
    <property type="match status" value="1"/>
</dbReference>
<comment type="caution">
    <text evidence="7">The sequence shown here is derived from an EMBL/GenBank/DDBJ whole genome shotgun (WGS) entry which is preliminary data.</text>
</comment>
<accession>A0A1E3HVJ9</accession>
<keyword evidence="8" id="KW-1185">Reference proteome</keyword>
<sequence length="504" mass="55921">MEAYFQYRAFTPKSTPHLPTYDEQSLEHPKSPIIYVSFDSDDPRDPQNWSGLYKTFVIGSLAFLTLSLTFASSVSAAAEEGMMAEFGCSQLAATAATSMFLIGLGLGAMPFAPLSELYGRLPVYLITIFLATVFQIACAVAPNLPALLILRFIAGVWSTTPLSNAGGSLNDVGDPVLRTIAMPLFSTAGFLGPCLGPIIGGFVAQNPAYGWRWCYWVCAIWNGLAFLLCFFFMPETLSSALLKFKAVAYRRATGQDVWRARIEDETFGELTPKYLRRPFKMLGQEPVVQFFIAYLLVVYTVLYGFFDAYPIVFKKHGLTGGKGGLMFIPVQVGFLLLMIVNFLHWKRYRGLARDAKSGVERRGIKNGKIEPEERLIPLMLCSWLLPASMFWFAWTSGPEFNFWIPMMSGLPFGIGLLSIFQGSFQYLIDAYGPFAASALSGSTLVRYGVTGLVILAFPTMYESLGDQWATSLFAFIGLALTAVPFVFYLIGHKIRAKCRFTVRD</sequence>
<feature type="transmembrane region" description="Helical" evidence="5">
    <location>
        <begin position="287"/>
        <end position="306"/>
    </location>
</feature>
<proteinExistence type="predicted"/>
<dbReference type="GO" id="GO:0022857">
    <property type="term" value="F:transmembrane transporter activity"/>
    <property type="evidence" value="ECO:0007669"/>
    <property type="project" value="InterPro"/>
</dbReference>
<dbReference type="Gene3D" id="1.20.1250.20">
    <property type="entry name" value="MFS general substrate transporter like domains"/>
    <property type="match status" value="1"/>
</dbReference>
<dbReference type="GeneID" id="30154855"/>
<feature type="transmembrane region" description="Helical" evidence="5">
    <location>
        <begin position="184"/>
        <end position="204"/>
    </location>
</feature>
<feature type="transmembrane region" description="Helical" evidence="5">
    <location>
        <begin position="432"/>
        <end position="456"/>
    </location>
</feature>
<organism evidence="7 8">
    <name type="scientific">Cryptococcus amylolentus CBS 6039</name>
    <dbReference type="NCBI Taxonomy" id="1295533"/>
    <lineage>
        <taxon>Eukaryota</taxon>
        <taxon>Fungi</taxon>
        <taxon>Dikarya</taxon>
        <taxon>Basidiomycota</taxon>
        <taxon>Agaricomycotina</taxon>
        <taxon>Tremellomycetes</taxon>
        <taxon>Tremellales</taxon>
        <taxon>Cryptococcaceae</taxon>
        <taxon>Cryptococcus</taxon>
    </lineage>
</organism>
<dbReference type="GO" id="GO:0005886">
    <property type="term" value="C:plasma membrane"/>
    <property type="evidence" value="ECO:0007669"/>
    <property type="project" value="TreeGrafter"/>
</dbReference>
<dbReference type="STRING" id="1295533.A0A1E3HVJ9"/>
<dbReference type="InterPro" id="IPR011701">
    <property type="entry name" value="MFS"/>
</dbReference>
<dbReference type="PANTHER" id="PTHR23502">
    <property type="entry name" value="MAJOR FACILITATOR SUPERFAMILY"/>
    <property type="match status" value="1"/>
</dbReference>
<evidence type="ECO:0000259" key="6">
    <source>
        <dbReference type="PROSITE" id="PS50850"/>
    </source>
</evidence>
<feature type="transmembrane region" description="Helical" evidence="5">
    <location>
        <begin position="56"/>
        <end position="78"/>
    </location>
</feature>
<dbReference type="FunFam" id="1.20.1250.20:FF:000082">
    <property type="entry name" value="MFS multidrug transporter, putative"/>
    <property type="match status" value="1"/>
</dbReference>
<dbReference type="OrthoDB" id="6770063at2759"/>
<feature type="transmembrane region" description="Helical" evidence="5">
    <location>
        <begin position="326"/>
        <end position="343"/>
    </location>
</feature>
<evidence type="ECO:0000313" key="8">
    <source>
        <dbReference type="Proteomes" id="UP000094065"/>
    </source>
</evidence>
<dbReference type="Pfam" id="PF07690">
    <property type="entry name" value="MFS_1"/>
    <property type="match status" value="1"/>
</dbReference>
<dbReference type="InterPro" id="IPR036259">
    <property type="entry name" value="MFS_trans_sf"/>
</dbReference>
<dbReference type="RefSeq" id="XP_018994448.1">
    <property type="nucleotide sequence ID" value="XM_019137422.1"/>
</dbReference>
<gene>
    <name evidence="7" type="ORF">L202_03546</name>
</gene>
<feature type="transmembrane region" description="Helical" evidence="5">
    <location>
        <begin position="124"/>
        <end position="150"/>
    </location>
</feature>
<protein>
    <recommendedName>
        <fullName evidence="6">Major facilitator superfamily (MFS) profile domain-containing protein</fullName>
    </recommendedName>
</protein>
<dbReference type="PANTHER" id="PTHR23502:SF48">
    <property type="entry name" value="MULTIDRUG TRANSPORTER, PUTATIVE (AFU_ORTHOLOGUE AFUA_5G02700)-RELATED"/>
    <property type="match status" value="1"/>
</dbReference>
<reference evidence="7 8" key="1">
    <citation type="submission" date="2016-06" db="EMBL/GenBank/DDBJ databases">
        <title>Evolution of pathogenesis and genome organization in the Tremellales.</title>
        <authorList>
            <person name="Cuomo C."/>
            <person name="Litvintseva A."/>
            <person name="Heitman J."/>
            <person name="Chen Y."/>
            <person name="Sun S."/>
            <person name="Springer D."/>
            <person name="Dromer F."/>
            <person name="Young S."/>
            <person name="Zeng Q."/>
            <person name="Chapman S."/>
            <person name="Gujja S."/>
            <person name="Saif S."/>
            <person name="Birren B."/>
        </authorList>
    </citation>
    <scope>NUCLEOTIDE SEQUENCE [LARGE SCALE GENOMIC DNA]</scope>
    <source>
        <strain evidence="7 8">CBS 6039</strain>
    </source>
</reference>
<evidence type="ECO:0000256" key="4">
    <source>
        <dbReference type="ARBA" id="ARBA00023136"/>
    </source>
</evidence>
<dbReference type="PROSITE" id="PS50850">
    <property type="entry name" value="MFS"/>
    <property type="match status" value="1"/>
</dbReference>
<keyword evidence="4 5" id="KW-0472">Membrane</keyword>
<evidence type="ECO:0000256" key="5">
    <source>
        <dbReference type="SAM" id="Phobius"/>
    </source>
</evidence>
<feature type="domain" description="Major facilitator superfamily (MFS) profile" evidence="6">
    <location>
        <begin position="55"/>
        <end position="494"/>
    </location>
</feature>
<name>A0A1E3HVJ9_9TREE</name>
<comment type="subcellular location">
    <subcellularLocation>
        <location evidence="1">Membrane</location>
        <topology evidence="1">Multi-pass membrane protein</topology>
    </subcellularLocation>
</comment>
<feature type="transmembrane region" description="Helical" evidence="5">
    <location>
        <begin position="90"/>
        <end position="112"/>
    </location>
</feature>
<dbReference type="EMBL" id="AWGJ01000005">
    <property type="protein sequence ID" value="ODN79601.1"/>
    <property type="molecule type" value="Genomic_DNA"/>
</dbReference>
<keyword evidence="2 5" id="KW-0812">Transmembrane</keyword>
<dbReference type="AlphaFoldDB" id="A0A1E3HVJ9"/>
<evidence type="ECO:0000256" key="1">
    <source>
        <dbReference type="ARBA" id="ARBA00004141"/>
    </source>
</evidence>
<dbReference type="InterPro" id="IPR020846">
    <property type="entry name" value="MFS_dom"/>
</dbReference>
<evidence type="ECO:0000256" key="3">
    <source>
        <dbReference type="ARBA" id="ARBA00022989"/>
    </source>
</evidence>
<dbReference type="SUPFAM" id="SSF103473">
    <property type="entry name" value="MFS general substrate transporter"/>
    <property type="match status" value="1"/>
</dbReference>
<feature type="transmembrane region" description="Helical" evidence="5">
    <location>
        <begin position="400"/>
        <end position="420"/>
    </location>
</feature>
<evidence type="ECO:0000256" key="2">
    <source>
        <dbReference type="ARBA" id="ARBA00022692"/>
    </source>
</evidence>
<evidence type="ECO:0000313" key="7">
    <source>
        <dbReference type="EMBL" id="ODN79601.1"/>
    </source>
</evidence>
<feature type="transmembrane region" description="Helical" evidence="5">
    <location>
        <begin position="468"/>
        <end position="490"/>
    </location>
</feature>
<feature type="transmembrane region" description="Helical" evidence="5">
    <location>
        <begin position="375"/>
        <end position="394"/>
    </location>
</feature>